<dbReference type="EMBL" id="CP123443">
    <property type="protein sequence ID" value="WGK70263.1"/>
    <property type="molecule type" value="Genomic_DNA"/>
</dbReference>
<protein>
    <submittedName>
        <fullName evidence="2">Adenylate/guanylate cyclase domain-containing protein</fullName>
        <ecNumber evidence="2">4.6.1.-</ecNumber>
    </submittedName>
</protein>
<dbReference type="GO" id="GO:0016829">
    <property type="term" value="F:lyase activity"/>
    <property type="evidence" value="ECO:0007669"/>
    <property type="project" value="UniProtKB-KW"/>
</dbReference>
<evidence type="ECO:0000313" key="3">
    <source>
        <dbReference type="Proteomes" id="UP001228690"/>
    </source>
</evidence>
<dbReference type="Gene3D" id="3.30.70.1230">
    <property type="entry name" value="Nucleotide cyclase"/>
    <property type="match status" value="1"/>
</dbReference>
<evidence type="ECO:0000313" key="2">
    <source>
        <dbReference type="EMBL" id="WGK70263.1"/>
    </source>
</evidence>
<dbReference type="PANTHER" id="PTHR43081:SF1">
    <property type="entry name" value="ADENYLATE CYCLASE, TERMINAL-DIFFERENTIATION SPECIFIC"/>
    <property type="match status" value="1"/>
</dbReference>
<keyword evidence="3" id="KW-1185">Reference proteome</keyword>
<dbReference type="InterPro" id="IPR001054">
    <property type="entry name" value="A/G_cyclase"/>
</dbReference>
<gene>
    <name evidence="2" type="ORF">P0082_05230</name>
</gene>
<evidence type="ECO:0000259" key="1">
    <source>
        <dbReference type="PROSITE" id="PS50125"/>
    </source>
</evidence>
<proteinExistence type="predicted"/>
<reference evidence="2 3" key="1">
    <citation type="submission" date="2023-04" db="EMBL/GenBank/DDBJ databases">
        <title>Spirochaete genome identified in red abalone sample constitutes a novel genus.</title>
        <authorList>
            <person name="Sharma S.P."/>
            <person name="Purcell C.M."/>
            <person name="Hyde J.R."/>
            <person name="Severin A.J."/>
        </authorList>
    </citation>
    <scope>NUCLEOTIDE SEQUENCE [LARGE SCALE GENOMIC DNA]</scope>
    <source>
        <strain evidence="2 3">SP-2023</strain>
    </source>
</reference>
<dbReference type="PROSITE" id="PS50125">
    <property type="entry name" value="GUANYLATE_CYCLASE_2"/>
    <property type="match status" value="1"/>
</dbReference>
<dbReference type="RefSeq" id="WP_326928472.1">
    <property type="nucleotide sequence ID" value="NZ_CP123443.1"/>
</dbReference>
<organism evidence="2 3">
    <name type="scientific">Candidatus Haliotispira prima</name>
    <dbReference type="NCBI Taxonomy" id="3034016"/>
    <lineage>
        <taxon>Bacteria</taxon>
        <taxon>Pseudomonadati</taxon>
        <taxon>Spirochaetota</taxon>
        <taxon>Spirochaetia</taxon>
        <taxon>Spirochaetales</taxon>
        <taxon>Spirochaetaceae</taxon>
        <taxon>Candidatus Haliotispira</taxon>
    </lineage>
</organism>
<dbReference type="InterPro" id="IPR029787">
    <property type="entry name" value="Nucleotide_cyclase"/>
</dbReference>
<sequence>MGPPKRIIFISKKKFPTQKIQQFFASKYQEEYDIQLLSNLTETENLLFDPEYTLSLLVVNFRDANLFQNVRDMKNDEIFRFLPVLGIIPEATPETLSALINCGCESYLEESHLKTSLLEYMHIILVRSNYLDEVSLQVSQLQEKAIRDFILLDIIKNYIPRTIWHKAEDFAEKQRLELNSEETELIICFADICNFSTLAQYKQPKEAVEILNVVFEVATRYVFYFHGDIDKFIGDAFLAIFNDLTQAIKAIYGIQEELRERNRAKAEAGEETIEFRIGMHVGKIVRGNVGGNDRYDNTLIGDTVNTASRLEGKSPNGGFVASEAVCERLDFDIPDKYRMSSHLKGRKGEEIYYSMFDFLSDNPDVVPNLLEEVGAVQNLKGARIQKLHKNLENTDETYVI</sequence>
<dbReference type="Pfam" id="PF00211">
    <property type="entry name" value="Guanylate_cyc"/>
    <property type="match status" value="1"/>
</dbReference>
<feature type="domain" description="Guanylate cyclase" evidence="1">
    <location>
        <begin position="186"/>
        <end position="311"/>
    </location>
</feature>
<dbReference type="EC" id="4.6.1.-" evidence="2"/>
<dbReference type="PANTHER" id="PTHR43081">
    <property type="entry name" value="ADENYLATE CYCLASE, TERMINAL-DIFFERENTIATION SPECIFIC-RELATED"/>
    <property type="match status" value="1"/>
</dbReference>
<dbReference type="InterPro" id="IPR050697">
    <property type="entry name" value="Adenylyl/Guanylyl_Cyclase_3/4"/>
</dbReference>
<dbReference type="CDD" id="cd07302">
    <property type="entry name" value="CHD"/>
    <property type="match status" value="1"/>
</dbReference>
<dbReference type="SUPFAM" id="SSF55073">
    <property type="entry name" value="Nucleotide cyclase"/>
    <property type="match status" value="1"/>
</dbReference>
<accession>A0ABY8MK80</accession>
<dbReference type="SMART" id="SM00044">
    <property type="entry name" value="CYCc"/>
    <property type="match status" value="1"/>
</dbReference>
<keyword evidence="2" id="KW-0456">Lyase</keyword>
<name>A0ABY8MK80_9SPIO</name>
<dbReference type="Proteomes" id="UP001228690">
    <property type="component" value="Chromosome"/>
</dbReference>